<evidence type="ECO:0000259" key="2">
    <source>
        <dbReference type="Pfam" id="PF04539"/>
    </source>
</evidence>
<dbReference type="Pfam" id="PF04539">
    <property type="entry name" value="Sigma70_r3"/>
    <property type="match status" value="1"/>
</dbReference>
<sequence length="109" mass="11976">MQRPVKGAESLTLQRDSSFPHMRTGGSNKLRSPSQNNLGQSVSHGGSDLPLREAKKQLYSEKGRHPDYEEVAKAAGLSMKRLAAVMLTPKALRSLDQNCESIRASSLRK</sequence>
<feature type="region of interest" description="Disordered" evidence="1">
    <location>
        <begin position="1"/>
        <end position="62"/>
    </location>
</feature>
<gene>
    <name evidence="3" type="ORF">CB5_LOCUS6462</name>
</gene>
<feature type="domain" description="RNA polymerase sigma-70 region 3" evidence="2">
    <location>
        <begin position="51"/>
        <end position="97"/>
    </location>
</feature>
<dbReference type="SUPFAM" id="SSF88659">
    <property type="entry name" value="Sigma3 and sigma4 domains of RNA polymerase sigma factors"/>
    <property type="match status" value="1"/>
</dbReference>
<reference evidence="3" key="1">
    <citation type="submission" date="2020-07" db="EMBL/GenBank/DDBJ databases">
        <authorList>
            <person name="Lin J."/>
        </authorList>
    </citation>
    <scope>NUCLEOTIDE SEQUENCE</scope>
</reference>
<name>A0A6V7NXC3_ANACO</name>
<dbReference type="Gene3D" id="1.10.10.10">
    <property type="entry name" value="Winged helix-like DNA-binding domain superfamily/Winged helix DNA-binding domain"/>
    <property type="match status" value="1"/>
</dbReference>
<evidence type="ECO:0000313" key="3">
    <source>
        <dbReference type="EMBL" id="CAD1823251.1"/>
    </source>
</evidence>
<protein>
    <recommendedName>
        <fullName evidence="2">RNA polymerase sigma-70 region 3 domain-containing protein</fullName>
    </recommendedName>
</protein>
<dbReference type="InterPro" id="IPR036388">
    <property type="entry name" value="WH-like_DNA-bd_sf"/>
</dbReference>
<dbReference type="EMBL" id="LR862142">
    <property type="protein sequence ID" value="CAD1823251.1"/>
    <property type="molecule type" value="Genomic_DNA"/>
</dbReference>
<feature type="compositionally biased region" description="Basic and acidic residues" evidence="1">
    <location>
        <begin position="50"/>
        <end position="62"/>
    </location>
</feature>
<evidence type="ECO:0000256" key="1">
    <source>
        <dbReference type="SAM" id="MobiDB-lite"/>
    </source>
</evidence>
<feature type="compositionally biased region" description="Polar residues" evidence="1">
    <location>
        <begin position="25"/>
        <end position="44"/>
    </location>
</feature>
<organism evidence="3">
    <name type="scientific">Ananas comosus var. bracteatus</name>
    <name type="common">red pineapple</name>
    <dbReference type="NCBI Taxonomy" id="296719"/>
    <lineage>
        <taxon>Eukaryota</taxon>
        <taxon>Viridiplantae</taxon>
        <taxon>Streptophyta</taxon>
        <taxon>Embryophyta</taxon>
        <taxon>Tracheophyta</taxon>
        <taxon>Spermatophyta</taxon>
        <taxon>Magnoliopsida</taxon>
        <taxon>Liliopsida</taxon>
        <taxon>Poales</taxon>
        <taxon>Bromeliaceae</taxon>
        <taxon>Bromelioideae</taxon>
        <taxon>Ananas</taxon>
    </lineage>
</organism>
<proteinExistence type="predicted"/>
<dbReference type="AlphaFoldDB" id="A0A6V7NXC3"/>
<accession>A0A6V7NXC3</accession>
<dbReference type="InterPro" id="IPR013324">
    <property type="entry name" value="RNA_pol_sigma_r3/r4-like"/>
</dbReference>
<dbReference type="GO" id="GO:0006352">
    <property type="term" value="P:DNA-templated transcription initiation"/>
    <property type="evidence" value="ECO:0007669"/>
    <property type="project" value="InterPro"/>
</dbReference>
<dbReference type="InterPro" id="IPR007624">
    <property type="entry name" value="RNA_pol_sigma70_r3"/>
</dbReference>
<dbReference type="GO" id="GO:0003700">
    <property type="term" value="F:DNA-binding transcription factor activity"/>
    <property type="evidence" value="ECO:0007669"/>
    <property type="project" value="InterPro"/>
</dbReference>